<evidence type="ECO:0000256" key="6">
    <source>
        <dbReference type="ARBA" id="ARBA00023136"/>
    </source>
</evidence>
<reference evidence="9" key="1">
    <citation type="submission" date="2023-07" db="EMBL/GenBank/DDBJ databases">
        <title>Degradation of tert-butanol by M. austroafricanum TBA100.</title>
        <authorList>
            <person name="Helbich S."/>
            <person name="Vainshtein Y."/>
        </authorList>
    </citation>
    <scope>NUCLEOTIDE SEQUENCE</scope>
    <source>
        <strain evidence="9">TBA100</strain>
    </source>
</reference>
<dbReference type="Gene3D" id="3.10.20.90">
    <property type="entry name" value="Phosphatidylinositol 3-kinase Catalytic Subunit, Chain A, domain 1"/>
    <property type="match status" value="1"/>
</dbReference>
<feature type="transmembrane region" description="Helical" evidence="7">
    <location>
        <begin position="272"/>
        <end position="293"/>
    </location>
</feature>
<evidence type="ECO:0000256" key="2">
    <source>
        <dbReference type="ARBA" id="ARBA00006162"/>
    </source>
</evidence>
<feature type="transmembrane region" description="Helical" evidence="7">
    <location>
        <begin position="389"/>
        <end position="409"/>
    </location>
</feature>
<organism evidence="9 10">
    <name type="scientific">Mycolicibacterium austroafricanum</name>
    <name type="common">Mycobacterium austroafricanum</name>
    <dbReference type="NCBI Taxonomy" id="39687"/>
    <lineage>
        <taxon>Bacteria</taxon>
        <taxon>Bacillati</taxon>
        <taxon>Actinomycetota</taxon>
        <taxon>Actinomycetes</taxon>
        <taxon>Mycobacteriales</taxon>
        <taxon>Mycobacteriaceae</taxon>
        <taxon>Mycolicibacterium</taxon>
    </lineage>
</organism>
<gene>
    <name evidence="9" type="primary">eccD</name>
    <name evidence="9" type="ORF">QYF68_04020</name>
</gene>
<accession>A0ABT8H9M8</accession>
<dbReference type="InterPro" id="IPR044049">
    <property type="entry name" value="EccD_transm"/>
</dbReference>
<evidence type="ECO:0000256" key="1">
    <source>
        <dbReference type="ARBA" id="ARBA00004651"/>
    </source>
</evidence>
<feature type="transmembrane region" description="Helical" evidence="7">
    <location>
        <begin position="327"/>
        <end position="346"/>
    </location>
</feature>
<keyword evidence="10" id="KW-1185">Reference proteome</keyword>
<comment type="caution">
    <text evidence="9">The sequence shown here is derived from an EMBL/GenBank/DDBJ whole genome shotgun (WGS) entry which is preliminary data.</text>
</comment>
<feature type="transmembrane region" description="Helical" evidence="7">
    <location>
        <begin position="299"/>
        <end position="315"/>
    </location>
</feature>
<keyword evidence="6 7" id="KW-0472">Membrane</keyword>
<evidence type="ECO:0000256" key="3">
    <source>
        <dbReference type="ARBA" id="ARBA00022475"/>
    </source>
</evidence>
<evidence type="ECO:0000313" key="9">
    <source>
        <dbReference type="EMBL" id="MDN4516992.1"/>
    </source>
</evidence>
<dbReference type="NCBIfam" id="TIGR03920">
    <property type="entry name" value="T7SS_EccD"/>
    <property type="match status" value="1"/>
</dbReference>
<evidence type="ECO:0000256" key="4">
    <source>
        <dbReference type="ARBA" id="ARBA00022692"/>
    </source>
</evidence>
<feature type="transmembrane region" description="Helical" evidence="7">
    <location>
        <begin position="184"/>
        <end position="203"/>
    </location>
</feature>
<dbReference type="Pfam" id="PF08817">
    <property type="entry name" value="YukD"/>
    <property type="match status" value="1"/>
</dbReference>
<sequence>MAVQALGPRESAAADLVLPAQQPLAELVPSIVDAIFGAPVGPRQWRLSRLAGTPLDSAISLRDNGIEDGDAIVLTTVEVPPPRLLPVDPCVVTAHAAAQGAPVREMGLTAGAAGIAVCAVALVWSGAAAPTAWHLWCAAALSGSAAIGAVVAARADRAITALLSATGVVFATATALLAVPAAPWPATALLGCTAGFTMSVLLLRMAPDRALLTAFTAAAGAGSAAAGLANLAADPVTAGAALAALSLAALSAAPKIAVLAVGPEPAAAHSTLTGLVAGWAVTAAAGGVAVAVAGAESSTTLAALFAADVGVLLALRMRSHVVAHRRLALGTAGMVSLVAAFTVTVFAAPAHAPWLCVGATALCVLAACGTESQVAPNPPAHRIIQVAEYAALVTLVPLAFWVTGIYGLVRQLSLA</sequence>
<evidence type="ECO:0000259" key="8">
    <source>
        <dbReference type="Pfam" id="PF19053"/>
    </source>
</evidence>
<evidence type="ECO:0000256" key="7">
    <source>
        <dbReference type="SAM" id="Phobius"/>
    </source>
</evidence>
<keyword evidence="4 7" id="KW-0812">Transmembrane</keyword>
<dbReference type="InterPro" id="IPR024962">
    <property type="entry name" value="YukD-like"/>
</dbReference>
<evidence type="ECO:0000313" key="10">
    <source>
        <dbReference type="Proteomes" id="UP001172687"/>
    </source>
</evidence>
<dbReference type="Pfam" id="PF19053">
    <property type="entry name" value="EccD"/>
    <property type="match status" value="1"/>
</dbReference>
<feature type="transmembrane region" description="Helical" evidence="7">
    <location>
        <begin position="238"/>
        <end position="260"/>
    </location>
</feature>
<keyword evidence="3" id="KW-1003">Cell membrane</keyword>
<dbReference type="RefSeq" id="WP_301161230.1">
    <property type="nucleotide sequence ID" value="NZ_JAUHTC010000018.1"/>
</dbReference>
<dbReference type="Proteomes" id="UP001172687">
    <property type="component" value="Unassembled WGS sequence"/>
</dbReference>
<comment type="similarity">
    <text evidence="2">Belongs to the EccD/Snm4 family.</text>
</comment>
<dbReference type="InterPro" id="IPR006707">
    <property type="entry name" value="T7SS_EccD"/>
</dbReference>
<keyword evidence="5 7" id="KW-1133">Transmembrane helix</keyword>
<feature type="transmembrane region" description="Helical" evidence="7">
    <location>
        <begin position="159"/>
        <end position="178"/>
    </location>
</feature>
<comment type="subcellular location">
    <subcellularLocation>
        <location evidence="1">Cell membrane</location>
        <topology evidence="1">Multi-pass membrane protein</topology>
    </subcellularLocation>
</comment>
<feature type="domain" description="EccD-like transmembrane" evidence="8">
    <location>
        <begin position="266"/>
        <end position="412"/>
    </location>
</feature>
<feature type="transmembrane region" description="Helical" evidence="7">
    <location>
        <begin position="210"/>
        <end position="232"/>
    </location>
</feature>
<protein>
    <submittedName>
        <fullName evidence="9">Type VII secretion integral membrane protein EccD</fullName>
    </submittedName>
</protein>
<feature type="transmembrane region" description="Helical" evidence="7">
    <location>
        <begin position="108"/>
        <end position="127"/>
    </location>
</feature>
<dbReference type="EMBL" id="JAUHTC010000018">
    <property type="protein sequence ID" value="MDN4516992.1"/>
    <property type="molecule type" value="Genomic_DNA"/>
</dbReference>
<evidence type="ECO:0000256" key="5">
    <source>
        <dbReference type="ARBA" id="ARBA00022989"/>
    </source>
</evidence>
<name>A0ABT8H9M8_MYCAO</name>
<feature type="transmembrane region" description="Helical" evidence="7">
    <location>
        <begin position="133"/>
        <end position="152"/>
    </location>
</feature>
<proteinExistence type="inferred from homology"/>